<evidence type="ECO:0008006" key="3">
    <source>
        <dbReference type="Google" id="ProtNLM"/>
    </source>
</evidence>
<organism evidence="1 2">
    <name type="scientific">Terriglobus albidus</name>
    <dbReference type="NCBI Taxonomy" id="1592106"/>
    <lineage>
        <taxon>Bacteria</taxon>
        <taxon>Pseudomonadati</taxon>
        <taxon>Acidobacteriota</taxon>
        <taxon>Terriglobia</taxon>
        <taxon>Terriglobales</taxon>
        <taxon>Acidobacteriaceae</taxon>
        <taxon>Terriglobus</taxon>
    </lineage>
</organism>
<dbReference type="RefSeq" id="WP_147646509.1">
    <property type="nucleotide sequence ID" value="NZ_CP042806.1"/>
</dbReference>
<reference evidence="1 2" key="1">
    <citation type="submission" date="2019-08" db="EMBL/GenBank/DDBJ databases">
        <title>Complete genome sequence of Terriglobus albidus strain ORNL.</title>
        <authorList>
            <person name="Podar M."/>
        </authorList>
    </citation>
    <scope>NUCLEOTIDE SEQUENCE [LARGE SCALE GENOMIC DNA]</scope>
    <source>
        <strain evidence="1 2">ORNL</strain>
    </source>
</reference>
<evidence type="ECO:0000313" key="2">
    <source>
        <dbReference type="Proteomes" id="UP000321820"/>
    </source>
</evidence>
<dbReference type="EMBL" id="CP042806">
    <property type="protein sequence ID" value="QEE27316.1"/>
    <property type="molecule type" value="Genomic_DNA"/>
</dbReference>
<dbReference type="KEGG" id="talb:FTW19_04390"/>
<dbReference type="AlphaFoldDB" id="A0A5B9EBC0"/>
<keyword evidence="2" id="KW-1185">Reference proteome</keyword>
<name>A0A5B9EBC0_9BACT</name>
<proteinExistence type="predicted"/>
<dbReference type="OrthoDB" id="119238at2"/>
<evidence type="ECO:0000313" key="1">
    <source>
        <dbReference type="EMBL" id="QEE27316.1"/>
    </source>
</evidence>
<gene>
    <name evidence="1" type="ORF">FTW19_04390</name>
</gene>
<dbReference type="Proteomes" id="UP000321820">
    <property type="component" value="Chromosome"/>
</dbReference>
<accession>A0A5B9EBC0</accession>
<protein>
    <recommendedName>
        <fullName evidence="3">RiboL-PSP-HEPN domain-containing protein</fullName>
    </recommendedName>
</protein>
<sequence length="303" mass="34941">MLRPLRYLIPSTGKNITRAQLKRKRQELQIEAMRDWFEDNFESPDELPYDSAEGGYQWIWGGPYDAEEQLQTEFGGIVADEVIEELASDLNDISLEWSGKPEPPDDDYFLDLLESGPDPYINLISSLVEIEDAARIEVFEKDRRILHKLLYANIIAALETFLGDLFIKTLSKSDEYTENFVRKTAHFQNTPIKLSDIFERFKKIDAEVRNFVLAHNWHRLDESSMMYKRAFGVVFPVTPEGLKTAIRDRHDIVHRNGRTSDGAEGSWNLAKILALKKIVAEYSCELNDLIAKLPPKEPLSEEF</sequence>